<keyword evidence="1" id="KW-1133">Transmembrane helix</keyword>
<gene>
    <name evidence="2" type="ORF">GCM10009021_29600</name>
</gene>
<evidence type="ECO:0000256" key="1">
    <source>
        <dbReference type="SAM" id="Phobius"/>
    </source>
</evidence>
<evidence type="ECO:0000313" key="2">
    <source>
        <dbReference type="EMBL" id="GGN25615.1"/>
    </source>
</evidence>
<dbReference type="AlphaFoldDB" id="A0A830GFC2"/>
<proteinExistence type="predicted"/>
<protein>
    <submittedName>
        <fullName evidence="2">Uncharacterized protein</fullName>
    </submittedName>
</protein>
<sequence length="74" mass="8887">MRYRTIKDCLAMTTSKNFSVRWFYFGFAVLIYDMWLLVDFVIQVSLDCVEQRTKPRLTARRFLEFVRSSLLVPP</sequence>
<dbReference type="Proteomes" id="UP000608850">
    <property type="component" value="Unassembled WGS sequence"/>
</dbReference>
<accession>A0A830GFC2</accession>
<reference evidence="2 3" key="1">
    <citation type="journal article" date="2019" name="Int. J. Syst. Evol. Microbiol.">
        <title>The Global Catalogue of Microorganisms (GCM) 10K type strain sequencing project: providing services to taxonomists for standard genome sequencing and annotation.</title>
        <authorList>
            <consortium name="The Broad Institute Genomics Platform"/>
            <consortium name="The Broad Institute Genome Sequencing Center for Infectious Disease"/>
            <person name="Wu L."/>
            <person name="Ma J."/>
        </authorList>
    </citation>
    <scope>NUCLEOTIDE SEQUENCE [LARGE SCALE GENOMIC DNA]</scope>
    <source>
        <strain evidence="2 3">JCM 16331</strain>
    </source>
</reference>
<keyword evidence="1" id="KW-0812">Transmembrane</keyword>
<evidence type="ECO:0000313" key="3">
    <source>
        <dbReference type="Proteomes" id="UP000608850"/>
    </source>
</evidence>
<keyword evidence="3" id="KW-1185">Reference proteome</keyword>
<comment type="caution">
    <text evidence="2">The sequence shown here is derived from an EMBL/GenBank/DDBJ whole genome shotgun (WGS) entry which is preliminary data.</text>
</comment>
<keyword evidence="1" id="KW-0472">Membrane</keyword>
<name>A0A830GFC2_9EURY</name>
<organism evidence="2 3">
    <name type="scientific">Halarchaeum nitratireducens</name>
    <dbReference type="NCBI Taxonomy" id="489913"/>
    <lineage>
        <taxon>Archaea</taxon>
        <taxon>Methanobacteriati</taxon>
        <taxon>Methanobacteriota</taxon>
        <taxon>Stenosarchaea group</taxon>
        <taxon>Halobacteria</taxon>
        <taxon>Halobacteriales</taxon>
        <taxon>Halobacteriaceae</taxon>
    </lineage>
</organism>
<dbReference type="EMBL" id="BMOQ01000009">
    <property type="protein sequence ID" value="GGN25615.1"/>
    <property type="molecule type" value="Genomic_DNA"/>
</dbReference>
<feature type="transmembrane region" description="Helical" evidence="1">
    <location>
        <begin position="22"/>
        <end position="46"/>
    </location>
</feature>